<dbReference type="InterPro" id="IPR016040">
    <property type="entry name" value="NAD(P)-bd_dom"/>
</dbReference>
<dbReference type="CDD" id="cd05244">
    <property type="entry name" value="BVR-B_like_SDR_a"/>
    <property type="match status" value="1"/>
</dbReference>
<dbReference type="InterPro" id="IPR036291">
    <property type="entry name" value="NAD(P)-bd_dom_sf"/>
</dbReference>
<evidence type="ECO:0000313" key="3">
    <source>
        <dbReference type="Proteomes" id="UP000623795"/>
    </source>
</evidence>
<feature type="domain" description="NAD(P)-binding" evidence="1">
    <location>
        <begin position="7"/>
        <end position="197"/>
    </location>
</feature>
<keyword evidence="3" id="KW-1185">Reference proteome</keyword>
<dbReference type="Proteomes" id="UP000623795">
    <property type="component" value="Unassembled WGS sequence"/>
</dbReference>
<evidence type="ECO:0000313" key="2">
    <source>
        <dbReference type="EMBL" id="NMG46354.1"/>
    </source>
</evidence>
<dbReference type="Gene3D" id="3.40.50.720">
    <property type="entry name" value="NAD(P)-binding Rossmann-like Domain"/>
    <property type="match status" value="1"/>
</dbReference>
<name>A0ABX1Q3T7_9RHOO</name>
<dbReference type="Pfam" id="PF13460">
    <property type="entry name" value="NAD_binding_10"/>
    <property type="match status" value="1"/>
</dbReference>
<accession>A0ABX1Q3T7</accession>
<dbReference type="PANTHER" id="PTHR43355">
    <property type="entry name" value="FLAVIN REDUCTASE (NADPH)"/>
    <property type="match status" value="1"/>
</dbReference>
<dbReference type="RefSeq" id="WP_169258178.1">
    <property type="nucleotide sequence ID" value="NZ_WTVN01000063.1"/>
</dbReference>
<reference evidence="2 3" key="1">
    <citation type="submission" date="2019-12" db="EMBL/GenBank/DDBJ databases">
        <title>Comparative genomics gives insights into the taxonomy of the Azoarcus-Aromatoleum group and reveals separate origins of nif in the plant-associated Azoarcus and non-plant-associated Aromatoleum sub-groups.</title>
        <authorList>
            <person name="Lafos M."/>
            <person name="Maluk M."/>
            <person name="Batista M."/>
            <person name="Junghare M."/>
            <person name="Carmona M."/>
            <person name="Faoro H."/>
            <person name="Cruz L.M."/>
            <person name="Battistoni F."/>
            <person name="De Souza E."/>
            <person name="Pedrosa F."/>
            <person name="Chen W.-M."/>
            <person name="Poole P.S."/>
            <person name="Dixon R.A."/>
            <person name="James E.K."/>
        </authorList>
    </citation>
    <scope>NUCLEOTIDE SEQUENCE [LARGE SCALE GENOMIC DNA]</scope>
    <source>
        <strain evidence="2 3">Td21</strain>
    </source>
</reference>
<protein>
    <submittedName>
        <fullName evidence="2">NAD(P)H-binding protein</fullName>
    </submittedName>
</protein>
<organism evidence="2 3">
    <name type="scientific">Aromatoleum toluvorans</name>
    <dbReference type="NCBI Taxonomy" id="92002"/>
    <lineage>
        <taxon>Bacteria</taxon>
        <taxon>Pseudomonadati</taxon>
        <taxon>Pseudomonadota</taxon>
        <taxon>Betaproteobacteria</taxon>
        <taxon>Rhodocyclales</taxon>
        <taxon>Rhodocyclaceae</taxon>
        <taxon>Aromatoleum</taxon>
    </lineage>
</organism>
<dbReference type="SUPFAM" id="SSF51735">
    <property type="entry name" value="NAD(P)-binding Rossmann-fold domains"/>
    <property type="match status" value="1"/>
</dbReference>
<dbReference type="PANTHER" id="PTHR43355:SF2">
    <property type="entry name" value="FLAVIN REDUCTASE (NADPH)"/>
    <property type="match status" value="1"/>
</dbReference>
<comment type="caution">
    <text evidence="2">The sequence shown here is derived from an EMBL/GenBank/DDBJ whole genome shotgun (WGS) entry which is preliminary data.</text>
</comment>
<dbReference type="EMBL" id="WTVN01000063">
    <property type="protein sequence ID" value="NMG46354.1"/>
    <property type="molecule type" value="Genomic_DNA"/>
</dbReference>
<proteinExistence type="predicted"/>
<evidence type="ECO:0000259" key="1">
    <source>
        <dbReference type="Pfam" id="PF13460"/>
    </source>
</evidence>
<sequence length="212" mass="22545">MNIVLIGASGYVGSALLKEALARGHRVTALVSNPARLAPQPGLEIVKADVLDTAALAARLAGHEALVSAFSGHAQADVRGYYVQGMRSIIAAAKQARVPRLLVVGGAGSLEVAPGVQLVDTAEFPAAWKGTAEGARDALTLLRDEAELDWTMLSPSAYLEPGERTGRFRLGTEQLLVDAQGESRISLEDYAVAMIDELERPAHSRRRFTVGY</sequence>
<dbReference type="InterPro" id="IPR051606">
    <property type="entry name" value="Polyketide_Oxido-like"/>
</dbReference>
<gene>
    <name evidence="2" type="ORF">GPA22_21785</name>
</gene>